<name>A0A6H5HXP5_9HYME</name>
<dbReference type="EMBL" id="CADCXV010000147">
    <property type="protein sequence ID" value="CAB0028477.1"/>
    <property type="molecule type" value="Genomic_DNA"/>
</dbReference>
<organism evidence="1 2">
    <name type="scientific">Trichogramma brassicae</name>
    <dbReference type="NCBI Taxonomy" id="86971"/>
    <lineage>
        <taxon>Eukaryota</taxon>
        <taxon>Metazoa</taxon>
        <taxon>Ecdysozoa</taxon>
        <taxon>Arthropoda</taxon>
        <taxon>Hexapoda</taxon>
        <taxon>Insecta</taxon>
        <taxon>Pterygota</taxon>
        <taxon>Neoptera</taxon>
        <taxon>Endopterygota</taxon>
        <taxon>Hymenoptera</taxon>
        <taxon>Apocrita</taxon>
        <taxon>Proctotrupomorpha</taxon>
        <taxon>Chalcidoidea</taxon>
        <taxon>Trichogrammatidae</taxon>
        <taxon>Trichogramma</taxon>
    </lineage>
</organism>
<feature type="non-terminal residue" evidence="1">
    <location>
        <position position="1"/>
    </location>
</feature>
<dbReference type="Proteomes" id="UP000479190">
    <property type="component" value="Unassembled WGS sequence"/>
</dbReference>
<evidence type="ECO:0000313" key="2">
    <source>
        <dbReference type="Proteomes" id="UP000479190"/>
    </source>
</evidence>
<evidence type="ECO:0000313" key="1">
    <source>
        <dbReference type="EMBL" id="CAB0028477.1"/>
    </source>
</evidence>
<reference evidence="1 2" key="1">
    <citation type="submission" date="2020-02" db="EMBL/GenBank/DDBJ databases">
        <authorList>
            <person name="Ferguson B K."/>
        </authorList>
    </citation>
    <scope>NUCLEOTIDE SEQUENCE [LARGE SCALE GENOMIC DNA]</scope>
</reference>
<feature type="non-terminal residue" evidence="1">
    <location>
        <position position="331"/>
    </location>
</feature>
<proteinExistence type="predicted"/>
<evidence type="ECO:0008006" key="3">
    <source>
        <dbReference type="Google" id="ProtNLM"/>
    </source>
</evidence>
<dbReference type="AlphaFoldDB" id="A0A6H5HXP5"/>
<sequence>VHVWRHLNMLPYICRACDFKTLTVTSIRGHPLLHRKYFLSHSQRCRATIFSRSQLPYKNRGAHLFLTCMHAMVIAAAHPYVHHSWSSTAFRNDYFIFGAITPRELSLHAAVRDVSVARCCCCCCRHHRRRRRRRRRRRAGGRVPADSRIDRASSYYYHTSYICIYMTPLWAFAAQHRIFRRCETIYEEQQQQHPTSGGVSALAREKERERERARAAKRIFTRALIGAGVVGAGASASARPFPSAFAVDCSDDCTVLYRGMHKIARAALLVRRAKLVYVVMCAGKTATAILTWKYDASDSWMELRRFDMTSRGLAFCRGSMSLFLYSICDHR</sequence>
<accession>A0A6H5HXP5</accession>
<keyword evidence="2" id="KW-1185">Reference proteome</keyword>
<protein>
    <recommendedName>
        <fullName evidence="3">C2H2-type domain-containing protein</fullName>
    </recommendedName>
</protein>
<gene>
    <name evidence="1" type="ORF">TBRA_LOCUS644</name>
</gene>